<dbReference type="Gene3D" id="3.90.1150.10">
    <property type="entry name" value="Aspartate Aminotransferase, domain 1"/>
    <property type="match status" value="1"/>
</dbReference>
<keyword evidence="4" id="KW-0238">DNA-binding</keyword>
<evidence type="ECO:0000256" key="1">
    <source>
        <dbReference type="ARBA" id="ARBA00005384"/>
    </source>
</evidence>
<dbReference type="Gene3D" id="3.40.640.10">
    <property type="entry name" value="Type I PLP-dependent aspartate aminotransferase-like (Major domain)"/>
    <property type="match status" value="1"/>
</dbReference>
<evidence type="ECO:0000256" key="3">
    <source>
        <dbReference type="ARBA" id="ARBA00023015"/>
    </source>
</evidence>
<dbReference type="CDD" id="cd07377">
    <property type="entry name" value="WHTH_GntR"/>
    <property type="match status" value="1"/>
</dbReference>
<organism evidence="7 8">
    <name type="scientific">Limoniibacter endophyticus</name>
    <dbReference type="NCBI Taxonomy" id="1565040"/>
    <lineage>
        <taxon>Bacteria</taxon>
        <taxon>Pseudomonadati</taxon>
        <taxon>Pseudomonadota</taxon>
        <taxon>Alphaproteobacteria</taxon>
        <taxon>Hyphomicrobiales</taxon>
        <taxon>Bartonellaceae</taxon>
        <taxon>Limoniibacter</taxon>
    </lineage>
</organism>
<dbReference type="SUPFAM" id="SSF46785">
    <property type="entry name" value="Winged helix' DNA-binding domain"/>
    <property type="match status" value="1"/>
</dbReference>
<comment type="similarity">
    <text evidence="1">In the C-terminal section; belongs to the class-I pyridoxal-phosphate-dependent aminotransferase family.</text>
</comment>
<keyword evidence="2" id="KW-0663">Pyridoxal phosphate</keyword>
<dbReference type="InterPro" id="IPR051446">
    <property type="entry name" value="HTH_trans_reg/aminotransferase"/>
</dbReference>
<evidence type="ECO:0000259" key="6">
    <source>
        <dbReference type="PROSITE" id="PS50949"/>
    </source>
</evidence>
<proteinExistence type="inferred from homology"/>
<accession>A0A8J3DFM1</accession>
<protein>
    <submittedName>
        <fullName evidence="7">GntR family transcriptional regulator</fullName>
    </submittedName>
</protein>
<keyword evidence="8" id="KW-1185">Reference proteome</keyword>
<dbReference type="InterPro" id="IPR036390">
    <property type="entry name" value="WH_DNA-bd_sf"/>
</dbReference>
<dbReference type="CDD" id="cd00609">
    <property type="entry name" value="AAT_like"/>
    <property type="match status" value="1"/>
</dbReference>
<evidence type="ECO:0000313" key="7">
    <source>
        <dbReference type="EMBL" id="GHC60650.1"/>
    </source>
</evidence>
<dbReference type="InterPro" id="IPR036388">
    <property type="entry name" value="WH-like_DNA-bd_sf"/>
</dbReference>
<gene>
    <name evidence="7" type="ORF">GCM10010136_00810</name>
</gene>
<evidence type="ECO:0000256" key="4">
    <source>
        <dbReference type="ARBA" id="ARBA00023125"/>
    </source>
</evidence>
<reference evidence="7" key="2">
    <citation type="submission" date="2020-09" db="EMBL/GenBank/DDBJ databases">
        <authorList>
            <person name="Sun Q."/>
            <person name="Kim S."/>
        </authorList>
    </citation>
    <scope>NUCLEOTIDE SEQUENCE</scope>
    <source>
        <strain evidence="7">KCTC 42097</strain>
    </source>
</reference>
<dbReference type="InterPro" id="IPR004839">
    <property type="entry name" value="Aminotransferase_I/II_large"/>
</dbReference>
<dbReference type="GO" id="GO:0003700">
    <property type="term" value="F:DNA-binding transcription factor activity"/>
    <property type="evidence" value="ECO:0007669"/>
    <property type="project" value="InterPro"/>
</dbReference>
<dbReference type="Pfam" id="PF00155">
    <property type="entry name" value="Aminotran_1_2"/>
    <property type="match status" value="1"/>
</dbReference>
<dbReference type="PANTHER" id="PTHR46577:SF1">
    <property type="entry name" value="HTH-TYPE TRANSCRIPTIONAL REGULATORY PROTEIN GABR"/>
    <property type="match status" value="1"/>
</dbReference>
<sequence>MTKWIQSVPDGEGPIYLRLADHIERAIAAGALAHGEKLPPQRDLAYDIGVTVGTVGRAYAIARQRGLISGEVGRGTYVLARQQPPRPTSKAEVIAGVRQNHPTLGKLRFDATSAPDVGQAAIMDEIVTGVTHSNPDFVPFYTRTYPDHWFEAGKQWLSKGAFVPDTADIVPTLGAHAGVCSIIAAITAAGDKIVFEELTYAQIHRTANLIGRRSITVASDDQGMIPEEFEHVCAQQHPKVAFLMPSAQNPTAARLPLERRRAIAEIARRFNVFLIEDDLYGSISLDPTPYLAEFAPERTFLVGGLSKSVAAGVRGAWIACPPHYADRIRIAHGMMTGGMPFLMAETAAQLVMSAAAEELRDRSRLEVAERVSIARKALGNHGFVSQPCLPFLWLKLPDPWLSGTFKQAALDAGILIDDEDEFKSARLSTAFHRVRLGFSSPRCRDSVADGFATITRLLDSGEIGHESFA</sequence>
<name>A0A8J3DFM1_9HYPH</name>
<feature type="domain" description="HTH gntR-type" evidence="6">
    <location>
        <begin position="13"/>
        <end position="81"/>
    </location>
</feature>
<dbReference type="PROSITE" id="PS50949">
    <property type="entry name" value="HTH_GNTR"/>
    <property type="match status" value="1"/>
</dbReference>
<dbReference type="InterPro" id="IPR015424">
    <property type="entry name" value="PyrdxlP-dep_Trfase"/>
</dbReference>
<dbReference type="PANTHER" id="PTHR46577">
    <property type="entry name" value="HTH-TYPE TRANSCRIPTIONAL REGULATORY PROTEIN GABR"/>
    <property type="match status" value="1"/>
</dbReference>
<dbReference type="SMART" id="SM00345">
    <property type="entry name" value="HTH_GNTR"/>
    <property type="match status" value="1"/>
</dbReference>
<dbReference type="Proteomes" id="UP000641137">
    <property type="component" value="Unassembled WGS sequence"/>
</dbReference>
<dbReference type="GO" id="GO:0030170">
    <property type="term" value="F:pyridoxal phosphate binding"/>
    <property type="evidence" value="ECO:0007669"/>
    <property type="project" value="InterPro"/>
</dbReference>
<reference evidence="7" key="1">
    <citation type="journal article" date="2014" name="Int. J. Syst. Evol. Microbiol.">
        <title>Complete genome sequence of Corynebacterium casei LMG S-19264T (=DSM 44701T), isolated from a smear-ripened cheese.</title>
        <authorList>
            <consortium name="US DOE Joint Genome Institute (JGI-PGF)"/>
            <person name="Walter F."/>
            <person name="Albersmeier A."/>
            <person name="Kalinowski J."/>
            <person name="Ruckert C."/>
        </authorList>
    </citation>
    <scope>NUCLEOTIDE SEQUENCE</scope>
    <source>
        <strain evidence="7">KCTC 42097</strain>
    </source>
</reference>
<keyword evidence="5" id="KW-0804">Transcription</keyword>
<dbReference type="SUPFAM" id="SSF53383">
    <property type="entry name" value="PLP-dependent transferases"/>
    <property type="match status" value="1"/>
</dbReference>
<dbReference type="Pfam" id="PF00392">
    <property type="entry name" value="GntR"/>
    <property type="match status" value="1"/>
</dbReference>
<evidence type="ECO:0000256" key="5">
    <source>
        <dbReference type="ARBA" id="ARBA00023163"/>
    </source>
</evidence>
<dbReference type="AlphaFoldDB" id="A0A8J3DFM1"/>
<dbReference type="InterPro" id="IPR015421">
    <property type="entry name" value="PyrdxlP-dep_Trfase_major"/>
</dbReference>
<evidence type="ECO:0000313" key="8">
    <source>
        <dbReference type="Proteomes" id="UP000641137"/>
    </source>
</evidence>
<dbReference type="EMBL" id="BMZO01000001">
    <property type="protein sequence ID" value="GHC60650.1"/>
    <property type="molecule type" value="Genomic_DNA"/>
</dbReference>
<dbReference type="InterPro" id="IPR000524">
    <property type="entry name" value="Tscrpt_reg_HTH_GntR"/>
</dbReference>
<keyword evidence="3" id="KW-0805">Transcription regulation</keyword>
<dbReference type="Gene3D" id="1.10.10.10">
    <property type="entry name" value="Winged helix-like DNA-binding domain superfamily/Winged helix DNA-binding domain"/>
    <property type="match status" value="1"/>
</dbReference>
<dbReference type="RefSeq" id="WP_189486718.1">
    <property type="nucleotide sequence ID" value="NZ_BMZO01000001.1"/>
</dbReference>
<evidence type="ECO:0000256" key="2">
    <source>
        <dbReference type="ARBA" id="ARBA00022898"/>
    </source>
</evidence>
<comment type="caution">
    <text evidence="7">The sequence shown here is derived from an EMBL/GenBank/DDBJ whole genome shotgun (WGS) entry which is preliminary data.</text>
</comment>
<dbReference type="InterPro" id="IPR015422">
    <property type="entry name" value="PyrdxlP-dep_Trfase_small"/>
</dbReference>
<dbReference type="GO" id="GO:0003677">
    <property type="term" value="F:DNA binding"/>
    <property type="evidence" value="ECO:0007669"/>
    <property type="project" value="UniProtKB-KW"/>
</dbReference>